<dbReference type="GO" id="GO:0016020">
    <property type="term" value="C:membrane"/>
    <property type="evidence" value="ECO:0007669"/>
    <property type="project" value="UniProtKB-SubCell"/>
</dbReference>
<keyword evidence="4" id="KW-0472">Membrane</keyword>
<feature type="transmembrane region" description="Helical" evidence="4">
    <location>
        <begin position="173"/>
        <end position="193"/>
    </location>
</feature>
<dbReference type="GO" id="GO:0022857">
    <property type="term" value="F:transmembrane transporter activity"/>
    <property type="evidence" value="ECO:0007669"/>
    <property type="project" value="InterPro"/>
</dbReference>
<keyword evidence="4" id="KW-0812">Transmembrane</keyword>
<feature type="region of interest" description="Disordered" evidence="3">
    <location>
        <begin position="1"/>
        <end position="36"/>
    </location>
</feature>
<name>A0A2H3JKT0_WOLCO</name>
<feature type="transmembrane region" description="Helical" evidence="4">
    <location>
        <begin position="403"/>
        <end position="424"/>
    </location>
</feature>
<feature type="transmembrane region" description="Helical" evidence="4">
    <location>
        <begin position="140"/>
        <end position="161"/>
    </location>
</feature>
<gene>
    <name evidence="6" type="ORF">WOLCODRAFT_98927</name>
</gene>
<evidence type="ECO:0000313" key="6">
    <source>
        <dbReference type="EMBL" id="PCH40453.1"/>
    </source>
</evidence>
<feature type="compositionally biased region" description="Basic and acidic residues" evidence="3">
    <location>
        <begin position="17"/>
        <end position="30"/>
    </location>
</feature>
<sequence length="436" mass="46923">MTPREKSPGSSMADSGTDTRHDALSDERKGSATLADDEAREGGVNAWLTVLGAFLALFCTFGQLNSFGTFQSWYEEHQLKHLPASTISWIGSLQLWVFFFSGGFVGRSFDEYGPRILMAPGTVILVLSIMLTSISHEYYHYILCQGILFGLGVGMIFYPSLAAVSSHFRKYRATALGIAMAGSGLGGVVYPIMFRQLFSIVGFGWAVRISGFMTLALLGIALVLVSSQPASGSKHRPWFSLQTFKDTNFVLVVIASIFISLGLFIPYFYIVDYAIAHSVPQETAFYVLSIMNAGSIPGRLAPSFVSDSLGRFNLIIPCSFLSGILALALWTSARSFAAIILFSVLFGFFSGGFNALIVSCIAQISEPKEIGTRMGMLYTIISFPSMGGGPAAGALLGRDHGSYTGLIVLSGTTIVIGSILLLCARLKIDSKPSARV</sequence>
<dbReference type="AlphaFoldDB" id="A0A2H3JKT0"/>
<evidence type="ECO:0000256" key="2">
    <source>
        <dbReference type="ARBA" id="ARBA00006727"/>
    </source>
</evidence>
<dbReference type="InterPro" id="IPR011701">
    <property type="entry name" value="MFS"/>
</dbReference>
<proteinExistence type="inferred from homology"/>
<organism evidence="6 7">
    <name type="scientific">Wolfiporia cocos (strain MD-104)</name>
    <name type="common">Brown rot fungus</name>
    <dbReference type="NCBI Taxonomy" id="742152"/>
    <lineage>
        <taxon>Eukaryota</taxon>
        <taxon>Fungi</taxon>
        <taxon>Dikarya</taxon>
        <taxon>Basidiomycota</taxon>
        <taxon>Agaricomycotina</taxon>
        <taxon>Agaricomycetes</taxon>
        <taxon>Polyporales</taxon>
        <taxon>Phaeolaceae</taxon>
        <taxon>Wolfiporia</taxon>
    </lineage>
</organism>
<evidence type="ECO:0000259" key="5">
    <source>
        <dbReference type="PROSITE" id="PS50850"/>
    </source>
</evidence>
<feature type="transmembrane region" description="Helical" evidence="4">
    <location>
        <begin position="116"/>
        <end position="134"/>
    </location>
</feature>
<comment type="subcellular location">
    <subcellularLocation>
        <location evidence="1">Membrane</location>
        <topology evidence="1">Multi-pass membrane protein</topology>
    </subcellularLocation>
</comment>
<dbReference type="Proteomes" id="UP000218811">
    <property type="component" value="Unassembled WGS sequence"/>
</dbReference>
<reference evidence="6 7" key="1">
    <citation type="journal article" date="2012" name="Science">
        <title>The Paleozoic origin of enzymatic lignin decomposition reconstructed from 31 fungal genomes.</title>
        <authorList>
            <person name="Floudas D."/>
            <person name="Binder M."/>
            <person name="Riley R."/>
            <person name="Barry K."/>
            <person name="Blanchette R.A."/>
            <person name="Henrissat B."/>
            <person name="Martinez A.T."/>
            <person name="Otillar R."/>
            <person name="Spatafora J.W."/>
            <person name="Yadav J.S."/>
            <person name="Aerts A."/>
            <person name="Benoit I."/>
            <person name="Boyd A."/>
            <person name="Carlson A."/>
            <person name="Copeland A."/>
            <person name="Coutinho P.M."/>
            <person name="de Vries R.P."/>
            <person name="Ferreira P."/>
            <person name="Findley K."/>
            <person name="Foster B."/>
            <person name="Gaskell J."/>
            <person name="Glotzer D."/>
            <person name="Gorecki P."/>
            <person name="Heitman J."/>
            <person name="Hesse C."/>
            <person name="Hori C."/>
            <person name="Igarashi K."/>
            <person name="Jurgens J.A."/>
            <person name="Kallen N."/>
            <person name="Kersten P."/>
            <person name="Kohler A."/>
            <person name="Kuees U."/>
            <person name="Kumar T.K.A."/>
            <person name="Kuo A."/>
            <person name="LaButti K."/>
            <person name="Larrondo L.F."/>
            <person name="Lindquist E."/>
            <person name="Ling A."/>
            <person name="Lombard V."/>
            <person name="Lucas S."/>
            <person name="Lundell T."/>
            <person name="Martin R."/>
            <person name="McLaughlin D.J."/>
            <person name="Morgenstern I."/>
            <person name="Morin E."/>
            <person name="Murat C."/>
            <person name="Nagy L.G."/>
            <person name="Nolan M."/>
            <person name="Ohm R.A."/>
            <person name="Patyshakuliyeva A."/>
            <person name="Rokas A."/>
            <person name="Ruiz-Duenas F.J."/>
            <person name="Sabat G."/>
            <person name="Salamov A."/>
            <person name="Samejima M."/>
            <person name="Schmutz J."/>
            <person name="Slot J.C."/>
            <person name="St John F."/>
            <person name="Stenlid J."/>
            <person name="Sun H."/>
            <person name="Sun S."/>
            <person name="Syed K."/>
            <person name="Tsang A."/>
            <person name="Wiebenga A."/>
            <person name="Young D."/>
            <person name="Pisabarro A."/>
            <person name="Eastwood D.C."/>
            <person name="Martin F."/>
            <person name="Cullen D."/>
            <person name="Grigoriev I.V."/>
            <person name="Hibbett D.S."/>
        </authorList>
    </citation>
    <scope>NUCLEOTIDE SEQUENCE [LARGE SCALE GENOMIC DNA]</scope>
    <source>
        <strain evidence="6 7">MD-104</strain>
    </source>
</reference>
<dbReference type="SUPFAM" id="SSF103473">
    <property type="entry name" value="MFS general substrate transporter"/>
    <property type="match status" value="1"/>
</dbReference>
<feature type="transmembrane region" description="Helical" evidence="4">
    <location>
        <begin position="44"/>
        <end position="64"/>
    </location>
</feature>
<dbReference type="EMBL" id="KB468053">
    <property type="protein sequence ID" value="PCH40453.1"/>
    <property type="molecule type" value="Genomic_DNA"/>
</dbReference>
<dbReference type="STRING" id="742152.A0A2H3JKT0"/>
<dbReference type="InterPro" id="IPR050327">
    <property type="entry name" value="Proton-linked_MCT"/>
</dbReference>
<evidence type="ECO:0000313" key="7">
    <source>
        <dbReference type="Proteomes" id="UP000218811"/>
    </source>
</evidence>
<feature type="transmembrane region" description="Helical" evidence="4">
    <location>
        <begin position="248"/>
        <end position="271"/>
    </location>
</feature>
<dbReference type="OrthoDB" id="6509908at2759"/>
<keyword evidence="7" id="KW-1185">Reference proteome</keyword>
<dbReference type="CDD" id="cd17352">
    <property type="entry name" value="MFS_MCT_SLC16"/>
    <property type="match status" value="1"/>
</dbReference>
<dbReference type="PROSITE" id="PS50850">
    <property type="entry name" value="MFS"/>
    <property type="match status" value="1"/>
</dbReference>
<evidence type="ECO:0000256" key="4">
    <source>
        <dbReference type="SAM" id="Phobius"/>
    </source>
</evidence>
<feature type="transmembrane region" description="Helical" evidence="4">
    <location>
        <begin position="84"/>
        <end position="104"/>
    </location>
</feature>
<feature type="transmembrane region" description="Helical" evidence="4">
    <location>
        <begin position="376"/>
        <end position="397"/>
    </location>
</feature>
<protein>
    <submittedName>
        <fullName evidence="6">MFS general substrate transporter</fullName>
    </submittedName>
</protein>
<dbReference type="InterPro" id="IPR036259">
    <property type="entry name" value="MFS_trans_sf"/>
</dbReference>
<dbReference type="PANTHER" id="PTHR11360:SF177">
    <property type="entry name" value="RIBOFLAVIN TRANSPORTER MCH5"/>
    <property type="match status" value="1"/>
</dbReference>
<feature type="transmembrane region" description="Helical" evidence="4">
    <location>
        <begin position="283"/>
        <end position="300"/>
    </location>
</feature>
<evidence type="ECO:0000256" key="3">
    <source>
        <dbReference type="SAM" id="MobiDB-lite"/>
    </source>
</evidence>
<keyword evidence="4" id="KW-1133">Transmembrane helix</keyword>
<dbReference type="InterPro" id="IPR020846">
    <property type="entry name" value="MFS_dom"/>
</dbReference>
<dbReference type="OMA" id="DTIGRFN"/>
<feature type="transmembrane region" description="Helical" evidence="4">
    <location>
        <begin position="336"/>
        <end position="364"/>
    </location>
</feature>
<comment type="similarity">
    <text evidence="2">Belongs to the major facilitator superfamily. Monocarboxylate porter (TC 2.A.1.13) family.</text>
</comment>
<feature type="transmembrane region" description="Helical" evidence="4">
    <location>
        <begin position="205"/>
        <end position="227"/>
    </location>
</feature>
<dbReference type="PANTHER" id="PTHR11360">
    <property type="entry name" value="MONOCARBOXYLATE TRANSPORTER"/>
    <property type="match status" value="1"/>
</dbReference>
<accession>A0A2H3JKT0</accession>
<evidence type="ECO:0000256" key="1">
    <source>
        <dbReference type="ARBA" id="ARBA00004141"/>
    </source>
</evidence>
<feature type="transmembrane region" description="Helical" evidence="4">
    <location>
        <begin position="312"/>
        <end position="330"/>
    </location>
</feature>
<dbReference type="Gene3D" id="1.20.1250.20">
    <property type="entry name" value="MFS general substrate transporter like domains"/>
    <property type="match status" value="2"/>
</dbReference>
<feature type="domain" description="Major facilitator superfamily (MFS) profile" evidence="5">
    <location>
        <begin position="45"/>
        <end position="429"/>
    </location>
</feature>
<dbReference type="Pfam" id="PF07690">
    <property type="entry name" value="MFS_1"/>
    <property type="match status" value="1"/>
</dbReference>